<gene>
    <name evidence="1" type="ORF">ABIE13_004821</name>
</gene>
<name>A0ABV2QF73_9BURK</name>
<dbReference type="Proteomes" id="UP001549320">
    <property type="component" value="Unassembled WGS sequence"/>
</dbReference>
<reference evidence="1 2" key="1">
    <citation type="submission" date="2024-06" db="EMBL/GenBank/DDBJ databases">
        <title>Sorghum-associated microbial communities from plants grown in Nebraska, USA.</title>
        <authorList>
            <person name="Schachtman D."/>
        </authorList>
    </citation>
    <scope>NUCLEOTIDE SEQUENCE [LARGE SCALE GENOMIC DNA]</scope>
    <source>
        <strain evidence="1 2">2709</strain>
    </source>
</reference>
<proteinExistence type="predicted"/>
<comment type="caution">
    <text evidence="1">The sequence shown here is derived from an EMBL/GenBank/DDBJ whole genome shotgun (WGS) entry which is preliminary data.</text>
</comment>
<evidence type="ECO:0000313" key="2">
    <source>
        <dbReference type="Proteomes" id="UP001549320"/>
    </source>
</evidence>
<keyword evidence="2" id="KW-1185">Reference proteome</keyword>
<dbReference type="EMBL" id="JBEPSH010000011">
    <property type="protein sequence ID" value="MET4579684.1"/>
    <property type="molecule type" value="Genomic_DNA"/>
</dbReference>
<evidence type="ECO:0000313" key="1">
    <source>
        <dbReference type="EMBL" id="MET4579684.1"/>
    </source>
</evidence>
<accession>A0ABV2QF73</accession>
<sequence>MKSEQPYNFAVETIPQFLSRNRVLSRQIFVSLSTVLGSRSTDCKEYTFHIYSRYGWKREKVITWES</sequence>
<protein>
    <submittedName>
        <fullName evidence="1">Uncharacterized protein</fullName>
    </submittedName>
</protein>
<organism evidence="1 2">
    <name type="scientific">Ottowia thiooxydans</name>
    <dbReference type="NCBI Taxonomy" id="219182"/>
    <lineage>
        <taxon>Bacteria</taxon>
        <taxon>Pseudomonadati</taxon>
        <taxon>Pseudomonadota</taxon>
        <taxon>Betaproteobacteria</taxon>
        <taxon>Burkholderiales</taxon>
        <taxon>Comamonadaceae</taxon>
        <taxon>Ottowia</taxon>
    </lineage>
</organism>